<dbReference type="InterPro" id="IPR035899">
    <property type="entry name" value="DBL_dom_sf"/>
</dbReference>
<dbReference type="GO" id="GO:0005737">
    <property type="term" value="C:cytoplasm"/>
    <property type="evidence" value="ECO:0007669"/>
    <property type="project" value="TreeGrafter"/>
</dbReference>
<dbReference type="SUPFAM" id="SSF50729">
    <property type="entry name" value="PH domain-like"/>
    <property type="match status" value="1"/>
</dbReference>
<evidence type="ECO:0000259" key="1">
    <source>
        <dbReference type="PROSITE" id="PS50010"/>
    </source>
</evidence>
<name>A0A4P9XW62_9FUNG</name>
<organism evidence="2 3">
    <name type="scientific">Thamnocephalis sphaerospora</name>
    <dbReference type="NCBI Taxonomy" id="78915"/>
    <lineage>
        <taxon>Eukaryota</taxon>
        <taxon>Fungi</taxon>
        <taxon>Fungi incertae sedis</taxon>
        <taxon>Zoopagomycota</taxon>
        <taxon>Zoopagomycotina</taxon>
        <taxon>Zoopagomycetes</taxon>
        <taxon>Zoopagales</taxon>
        <taxon>Sigmoideomycetaceae</taxon>
        <taxon>Thamnocephalis</taxon>
    </lineage>
</organism>
<dbReference type="PANTHER" id="PTHR45818:SF3">
    <property type="entry name" value="PROTEIN VAV"/>
    <property type="match status" value="1"/>
</dbReference>
<dbReference type="Proteomes" id="UP000271241">
    <property type="component" value="Unassembled WGS sequence"/>
</dbReference>
<proteinExistence type="predicted"/>
<dbReference type="EMBL" id="KZ992447">
    <property type="protein sequence ID" value="RKP10553.1"/>
    <property type="molecule type" value="Genomic_DNA"/>
</dbReference>
<dbReference type="AlphaFoldDB" id="A0A4P9XW62"/>
<dbReference type="InterPro" id="IPR011993">
    <property type="entry name" value="PH-like_dom_sf"/>
</dbReference>
<dbReference type="Gene3D" id="1.20.900.10">
    <property type="entry name" value="Dbl homology (DH) domain"/>
    <property type="match status" value="1"/>
</dbReference>
<reference evidence="3" key="1">
    <citation type="journal article" date="2018" name="Nat. Microbiol.">
        <title>Leveraging single-cell genomics to expand the fungal tree of life.</title>
        <authorList>
            <person name="Ahrendt S.R."/>
            <person name="Quandt C.A."/>
            <person name="Ciobanu D."/>
            <person name="Clum A."/>
            <person name="Salamov A."/>
            <person name="Andreopoulos B."/>
            <person name="Cheng J.F."/>
            <person name="Woyke T."/>
            <person name="Pelin A."/>
            <person name="Henrissat B."/>
            <person name="Reynolds N.K."/>
            <person name="Benny G.L."/>
            <person name="Smith M.E."/>
            <person name="James T.Y."/>
            <person name="Grigoriev I.V."/>
        </authorList>
    </citation>
    <scope>NUCLEOTIDE SEQUENCE [LARGE SCALE GENOMIC DNA]</scope>
    <source>
        <strain evidence="3">RSA 1356</strain>
    </source>
</reference>
<dbReference type="Gene3D" id="2.30.29.30">
    <property type="entry name" value="Pleckstrin-homology domain (PH domain)/Phosphotyrosine-binding domain (PTB)"/>
    <property type="match status" value="1"/>
</dbReference>
<dbReference type="SUPFAM" id="SSF48065">
    <property type="entry name" value="DBL homology domain (DH-domain)"/>
    <property type="match status" value="1"/>
</dbReference>
<feature type="domain" description="DH" evidence="1">
    <location>
        <begin position="228"/>
        <end position="368"/>
    </location>
</feature>
<dbReference type="PANTHER" id="PTHR45818">
    <property type="entry name" value="PROTEIN VAV"/>
    <property type="match status" value="1"/>
</dbReference>
<gene>
    <name evidence="2" type="ORF">THASP1DRAFT_27646</name>
</gene>
<dbReference type="PROSITE" id="PS50010">
    <property type="entry name" value="DH_2"/>
    <property type="match status" value="1"/>
</dbReference>
<evidence type="ECO:0000313" key="2">
    <source>
        <dbReference type="EMBL" id="RKP10553.1"/>
    </source>
</evidence>
<dbReference type="InterPro" id="IPR000219">
    <property type="entry name" value="DH_dom"/>
</dbReference>
<evidence type="ECO:0000313" key="3">
    <source>
        <dbReference type="Proteomes" id="UP000271241"/>
    </source>
</evidence>
<accession>A0A4P9XW62</accession>
<protein>
    <submittedName>
        <fullName evidence="2">Dbl homology domain-containing protein</fullName>
    </submittedName>
</protein>
<dbReference type="Pfam" id="PF00621">
    <property type="entry name" value="RhoGEF"/>
    <property type="match status" value="1"/>
</dbReference>
<dbReference type="STRING" id="78915.A0A4P9XW62"/>
<sequence length="530" mass="59772">MIPPSAPPQSSSPLSLALQNYMHLQEAEKRRPPSQRRAQSVAHTHLHKKAMESATARVRASQVAQAALAVVSAVTEPHRETCRVHPQLDTYTDEMDDGNDETIYVRALGTLSKRFWLPMEQVYIRKRLKGHRRWFSSLNLSGSSSSSSTAASASTSSLTGLRGALSQLSSSSTTLPSVCTVEPPPLLTSSVSFNLDTSSSGAKVDSLYSKEANQCAAPSDPLDVLERMFFYLPTLIELHTGILDLLKTMLNERPSVRGLLAIFQGLITRFKVYSGVINRDYVTALADFENLLYTDTRFRRALDECTEAADGLRIRDLLMRPRNRLSYYLDVLDTVRSRCIAEENTRDMKAFEQCMQQIEKIAQQVNEWLKPIEQVEQLALLQSRIAGMPIPLLSHNQRLFVEGAIQYREESSSSQTMQPIRVWLFADRLVLAKSRGDRHYQFKTTFLLDHASIYAGRETTGAHANQILVRTGSHGVVLGFDNVYHFSEWRQQFLKALHHVYKERSGAPKFKEVDEFPLATARASYKNARF</sequence>
<dbReference type="OrthoDB" id="10267506at2759"/>
<dbReference type="GO" id="GO:0005085">
    <property type="term" value="F:guanyl-nucleotide exchange factor activity"/>
    <property type="evidence" value="ECO:0007669"/>
    <property type="project" value="InterPro"/>
</dbReference>
<keyword evidence="3" id="KW-1185">Reference proteome</keyword>